<dbReference type="EMBL" id="FMXQ01000001">
    <property type="protein sequence ID" value="SDB07870.1"/>
    <property type="molecule type" value="Genomic_DNA"/>
</dbReference>
<feature type="domain" description="EthD" evidence="1">
    <location>
        <begin position="11"/>
        <end position="86"/>
    </location>
</feature>
<dbReference type="AlphaFoldDB" id="A0A1G6AHS2"/>
<dbReference type="Proteomes" id="UP000199071">
    <property type="component" value="Unassembled WGS sequence"/>
</dbReference>
<organism evidence="2 3">
    <name type="scientific">Bauldia litoralis</name>
    <dbReference type="NCBI Taxonomy" id="665467"/>
    <lineage>
        <taxon>Bacteria</taxon>
        <taxon>Pseudomonadati</taxon>
        <taxon>Pseudomonadota</taxon>
        <taxon>Alphaproteobacteria</taxon>
        <taxon>Hyphomicrobiales</taxon>
        <taxon>Kaistiaceae</taxon>
        <taxon>Bauldia</taxon>
    </lineage>
</organism>
<keyword evidence="3" id="KW-1185">Reference proteome</keyword>
<dbReference type="InterPro" id="IPR011008">
    <property type="entry name" value="Dimeric_a/b-barrel"/>
</dbReference>
<dbReference type="STRING" id="665467.SAMN02982931_00628"/>
<evidence type="ECO:0000313" key="3">
    <source>
        <dbReference type="Proteomes" id="UP000199071"/>
    </source>
</evidence>
<evidence type="ECO:0000313" key="2">
    <source>
        <dbReference type="EMBL" id="SDB07870.1"/>
    </source>
</evidence>
<dbReference type="RefSeq" id="WP_175478269.1">
    <property type="nucleotide sequence ID" value="NZ_FMXQ01000001.1"/>
</dbReference>
<dbReference type="SUPFAM" id="SSF54909">
    <property type="entry name" value="Dimeric alpha+beta barrel"/>
    <property type="match status" value="1"/>
</dbReference>
<dbReference type="NCBIfam" id="TIGR02118">
    <property type="entry name" value="EthD family reductase"/>
    <property type="match status" value="1"/>
</dbReference>
<proteinExistence type="predicted"/>
<sequence length="103" mass="11376">MLKVMSLMKRKEGMSYDEFRNWALNEHPPLAEKLPGLRGYRMNVPVAENPDSPYDAISEMWFDDEAGRLAAFGTDAGKAAGADAAGHASSRFHFMAEEKVVIG</sequence>
<reference evidence="2 3" key="1">
    <citation type="submission" date="2016-10" db="EMBL/GenBank/DDBJ databases">
        <authorList>
            <person name="de Groot N.N."/>
        </authorList>
    </citation>
    <scope>NUCLEOTIDE SEQUENCE [LARGE SCALE GENOMIC DNA]</scope>
    <source>
        <strain evidence="2 3">ATCC 35022</strain>
    </source>
</reference>
<accession>A0A1G6AHS2</accession>
<dbReference type="InterPro" id="IPR009799">
    <property type="entry name" value="EthD_dom"/>
</dbReference>
<protein>
    <recommendedName>
        <fullName evidence="1">EthD domain-containing protein</fullName>
    </recommendedName>
</protein>
<gene>
    <name evidence="2" type="ORF">SAMN02982931_00628</name>
</gene>
<dbReference type="Pfam" id="PF07110">
    <property type="entry name" value="EthD"/>
    <property type="match status" value="1"/>
</dbReference>
<evidence type="ECO:0000259" key="1">
    <source>
        <dbReference type="Pfam" id="PF07110"/>
    </source>
</evidence>
<name>A0A1G6AHS2_9HYPH</name>
<dbReference type="Gene3D" id="3.30.70.100">
    <property type="match status" value="1"/>
</dbReference>
<dbReference type="GO" id="GO:0016491">
    <property type="term" value="F:oxidoreductase activity"/>
    <property type="evidence" value="ECO:0007669"/>
    <property type="project" value="InterPro"/>
</dbReference>